<evidence type="ECO:0000313" key="1">
    <source>
        <dbReference type="EMBL" id="OBZ87540.1"/>
    </source>
</evidence>
<accession>A0A1C7NF02</accession>
<gene>
    <name evidence="1" type="ORF">A0J61_04406</name>
</gene>
<dbReference type="EMBL" id="LUGH01000215">
    <property type="protein sequence ID" value="OBZ87540.1"/>
    <property type="molecule type" value="Genomic_DNA"/>
</dbReference>
<reference evidence="1 2" key="1">
    <citation type="submission" date="2016-03" db="EMBL/GenBank/DDBJ databases">
        <title>Choanephora cucurbitarum.</title>
        <authorList>
            <person name="Min B."/>
            <person name="Park H."/>
            <person name="Park J.-H."/>
            <person name="Shin H.-D."/>
            <person name="Choi I.-G."/>
        </authorList>
    </citation>
    <scope>NUCLEOTIDE SEQUENCE [LARGE SCALE GENOMIC DNA]</scope>
    <source>
        <strain evidence="1 2">KUS-F28377</strain>
    </source>
</reference>
<sequence>MQSSPIPAKRQSLYTCIRYASRLMKIRTDIRKHRTLPNDCCDPYYSKEKYCADELNEKMSLSCPTCPAYQHETQPTKVTSYQETLDEKQAYETIVQHEKMVPEDDEDDEEEISSYYTDEYELTLQKLSGIQVNCHDNTTYTAVRIKMSPNALAAANAARQKRQKMRNNH</sequence>
<dbReference type="AlphaFoldDB" id="A0A1C7NF02"/>
<dbReference type="InParanoid" id="A0A1C7NF02"/>
<keyword evidence="2" id="KW-1185">Reference proteome</keyword>
<dbReference type="OrthoDB" id="2261525at2759"/>
<proteinExistence type="predicted"/>
<dbReference type="Proteomes" id="UP000093000">
    <property type="component" value="Unassembled WGS sequence"/>
</dbReference>
<comment type="caution">
    <text evidence="1">The sequence shown here is derived from an EMBL/GenBank/DDBJ whole genome shotgun (WGS) entry which is preliminary data.</text>
</comment>
<organism evidence="1 2">
    <name type="scientific">Choanephora cucurbitarum</name>
    <dbReference type="NCBI Taxonomy" id="101091"/>
    <lineage>
        <taxon>Eukaryota</taxon>
        <taxon>Fungi</taxon>
        <taxon>Fungi incertae sedis</taxon>
        <taxon>Mucoromycota</taxon>
        <taxon>Mucoromycotina</taxon>
        <taxon>Mucoromycetes</taxon>
        <taxon>Mucorales</taxon>
        <taxon>Mucorineae</taxon>
        <taxon>Choanephoraceae</taxon>
        <taxon>Choanephoroideae</taxon>
        <taxon>Choanephora</taxon>
    </lineage>
</organism>
<name>A0A1C7NF02_9FUNG</name>
<protein>
    <submittedName>
        <fullName evidence="1">Uncharacterized protein</fullName>
    </submittedName>
</protein>
<evidence type="ECO:0000313" key="2">
    <source>
        <dbReference type="Proteomes" id="UP000093000"/>
    </source>
</evidence>